<accession>A0ACC3TIP2</accession>
<dbReference type="Proteomes" id="UP001489719">
    <property type="component" value="Unassembled WGS sequence"/>
</dbReference>
<organism evidence="1 2">
    <name type="scientific">Lipomyces orientalis</name>
    <dbReference type="NCBI Taxonomy" id="1233043"/>
    <lineage>
        <taxon>Eukaryota</taxon>
        <taxon>Fungi</taxon>
        <taxon>Dikarya</taxon>
        <taxon>Ascomycota</taxon>
        <taxon>Saccharomycotina</taxon>
        <taxon>Lipomycetes</taxon>
        <taxon>Lipomycetales</taxon>
        <taxon>Lipomycetaceae</taxon>
        <taxon>Lipomyces</taxon>
    </lineage>
</organism>
<proteinExistence type="predicted"/>
<keyword evidence="2" id="KW-1185">Reference proteome</keyword>
<reference evidence="2" key="1">
    <citation type="journal article" date="2024" name="Front. Bioeng. Biotechnol.">
        <title>Genome-scale model development and genomic sequencing of the oleaginous clade Lipomyces.</title>
        <authorList>
            <person name="Czajka J.J."/>
            <person name="Han Y."/>
            <person name="Kim J."/>
            <person name="Mondo S.J."/>
            <person name="Hofstad B.A."/>
            <person name="Robles A."/>
            <person name="Haridas S."/>
            <person name="Riley R."/>
            <person name="LaButti K."/>
            <person name="Pangilinan J."/>
            <person name="Andreopoulos W."/>
            <person name="Lipzen A."/>
            <person name="Yan J."/>
            <person name="Wang M."/>
            <person name="Ng V."/>
            <person name="Grigoriev I.V."/>
            <person name="Spatafora J.W."/>
            <person name="Magnuson J.K."/>
            <person name="Baker S.E."/>
            <person name="Pomraning K.R."/>
        </authorList>
    </citation>
    <scope>NUCLEOTIDE SEQUENCE [LARGE SCALE GENOMIC DNA]</scope>
    <source>
        <strain evidence="2">CBS 10300</strain>
    </source>
</reference>
<name>A0ACC3TIP2_9ASCO</name>
<dbReference type="EMBL" id="MU970108">
    <property type="protein sequence ID" value="KAK9321065.1"/>
    <property type="molecule type" value="Genomic_DNA"/>
</dbReference>
<evidence type="ECO:0000313" key="1">
    <source>
        <dbReference type="EMBL" id="KAK9321065.1"/>
    </source>
</evidence>
<protein>
    <submittedName>
        <fullName evidence="1">Major facilitator superfamily domain-containing protein</fullName>
    </submittedName>
</protein>
<sequence length="493" mass="53575">MSADASHDQIPDQAGDPPNHPAPNSIFSKRQRALIVAIVSVAATFSGFASNIYFPSIPTIAAELSVSNELVDLTVTSYMIFQGLSPTVWGAIADVHGRRITYICTFVIFFGACIGLAETRHYHQLLILRCLQSTGSASTVAIGAGVLSDITTREERGGYMGMFQAGLLIPLAIGPTIGGALSQNVSWKAIFWFLAIYSGAFLIILIYFLPETLPLLVSNRSLRPNSLLATILSSIRDRRLRVNCKMATEVVAASSSNNRSDLDLLSPLRILFGMEVTFAIVFLSIYYTVWQMTITAMSTLFNRTYGLSEMQIGLVFIANGVGCIIGTLTTGKLLDIDYRRNKDRYTGSPEFFPLESARLRTVWLWSGLQCASTLVFGWTVDQEVHIALPIICTFIVGWAATSSQSVVTTFLVDVFPKRSSSASAALNLARCLLGAGGTATVLPIINAITVGWTFTVLTGVMLMALGLVLLQMSYGATRRRLREKREADSESGS</sequence>
<comment type="caution">
    <text evidence="1">The sequence shown here is derived from an EMBL/GenBank/DDBJ whole genome shotgun (WGS) entry which is preliminary data.</text>
</comment>
<gene>
    <name evidence="1" type="ORF">V1517DRAFT_354029</name>
</gene>
<evidence type="ECO:0000313" key="2">
    <source>
        <dbReference type="Proteomes" id="UP001489719"/>
    </source>
</evidence>